<dbReference type="EMBL" id="KV878351">
    <property type="protein sequence ID" value="OJJ43517.1"/>
    <property type="molecule type" value="Genomic_DNA"/>
</dbReference>
<reference evidence="3" key="1">
    <citation type="journal article" date="2017" name="Genome Biol.">
        <title>Comparative genomics reveals high biological diversity and specific adaptations in the industrially and medically important fungal genus Aspergillus.</title>
        <authorList>
            <person name="de Vries R.P."/>
            <person name="Riley R."/>
            <person name="Wiebenga A."/>
            <person name="Aguilar-Osorio G."/>
            <person name="Amillis S."/>
            <person name="Uchima C.A."/>
            <person name="Anderluh G."/>
            <person name="Asadollahi M."/>
            <person name="Askin M."/>
            <person name="Barry K."/>
            <person name="Battaglia E."/>
            <person name="Bayram O."/>
            <person name="Benocci T."/>
            <person name="Braus-Stromeyer S.A."/>
            <person name="Caldana C."/>
            <person name="Canovas D."/>
            <person name="Cerqueira G.C."/>
            <person name="Chen F."/>
            <person name="Chen W."/>
            <person name="Choi C."/>
            <person name="Clum A."/>
            <person name="Dos Santos R.A."/>
            <person name="Damasio A.R."/>
            <person name="Diallinas G."/>
            <person name="Emri T."/>
            <person name="Fekete E."/>
            <person name="Flipphi M."/>
            <person name="Freyberg S."/>
            <person name="Gallo A."/>
            <person name="Gournas C."/>
            <person name="Habgood R."/>
            <person name="Hainaut M."/>
            <person name="Harispe M.L."/>
            <person name="Henrissat B."/>
            <person name="Hilden K.S."/>
            <person name="Hope R."/>
            <person name="Hossain A."/>
            <person name="Karabika E."/>
            <person name="Karaffa L."/>
            <person name="Karanyi Z."/>
            <person name="Krasevec N."/>
            <person name="Kuo A."/>
            <person name="Kusch H."/>
            <person name="LaButti K."/>
            <person name="Lagendijk E.L."/>
            <person name="Lapidus A."/>
            <person name="Levasseur A."/>
            <person name="Lindquist E."/>
            <person name="Lipzen A."/>
            <person name="Logrieco A.F."/>
            <person name="MacCabe A."/>
            <person name="Maekelae M.R."/>
            <person name="Malavazi I."/>
            <person name="Melin P."/>
            <person name="Meyer V."/>
            <person name="Mielnichuk N."/>
            <person name="Miskei M."/>
            <person name="Molnar A.P."/>
            <person name="Mule G."/>
            <person name="Ngan C.Y."/>
            <person name="Orejas M."/>
            <person name="Orosz E."/>
            <person name="Ouedraogo J.P."/>
            <person name="Overkamp K.M."/>
            <person name="Park H.-S."/>
            <person name="Perrone G."/>
            <person name="Piumi F."/>
            <person name="Punt P.J."/>
            <person name="Ram A.F."/>
            <person name="Ramon A."/>
            <person name="Rauscher S."/>
            <person name="Record E."/>
            <person name="Riano-Pachon D.M."/>
            <person name="Robert V."/>
            <person name="Roehrig J."/>
            <person name="Ruller R."/>
            <person name="Salamov A."/>
            <person name="Salih N.S."/>
            <person name="Samson R.A."/>
            <person name="Sandor E."/>
            <person name="Sanguinetti M."/>
            <person name="Schuetze T."/>
            <person name="Sepcic K."/>
            <person name="Shelest E."/>
            <person name="Sherlock G."/>
            <person name="Sophianopoulou V."/>
            <person name="Squina F.M."/>
            <person name="Sun H."/>
            <person name="Susca A."/>
            <person name="Todd R.B."/>
            <person name="Tsang A."/>
            <person name="Unkles S.E."/>
            <person name="van de Wiele N."/>
            <person name="van Rossen-Uffink D."/>
            <person name="Oliveira J.V."/>
            <person name="Vesth T.C."/>
            <person name="Visser J."/>
            <person name="Yu J.-H."/>
            <person name="Zhou M."/>
            <person name="Andersen M.R."/>
            <person name="Archer D.B."/>
            <person name="Baker S.E."/>
            <person name="Benoit I."/>
            <person name="Brakhage A.A."/>
            <person name="Braus G.H."/>
            <person name="Fischer R."/>
            <person name="Frisvad J.C."/>
            <person name="Goldman G.H."/>
            <person name="Houbraken J."/>
            <person name="Oakley B."/>
            <person name="Pocsi I."/>
            <person name="Scazzocchio C."/>
            <person name="Seiboth B."/>
            <person name="vanKuyk P.A."/>
            <person name="Wortman J."/>
            <person name="Dyer P.S."/>
            <person name="Grigoriev I.V."/>
        </authorList>
    </citation>
    <scope>NUCLEOTIDE SEQUENCE [LARGE SCALE GENOMIC DNA]</scope>
    <source>
        <strain evidence="3">CBS 506.65</strain>
    </source>
</reference>
<dbReference type="InterPro" id="IPR055222">
    <property type="entry name" value="PRISE-like_Rossmann-fold"/>
</dbReference>
<evidence type="ECO:0000313" key="3">
    <source>
        <dbReference type="Proteomes" id="UP000184188"/>
    </source>
</evidence>
<dbReference type="Pfam" id="PF22917">
    <property type="entry name" value="PRISE"/>
    <property type="match status" value="1"/>
</dbReference>
<dbReference type="GeneID" id="34611583"/>
<sequence length="382" mass="42280">MSNHAIVLGSSGINGWALVNQLLAGYPAPDAFSRVTAVARSPLTAEEAHWPVEERLQVVTGIDLLADGLKKTLAEKVPSVETVSHVYYAAYLANDNAAEECRQNKEMLEAVVTALEALSPALTFVTLITGTKAYGVYLLDRFPYRGQTPLHESLPRVDTNELFYYHQVDALRTLSAGKSWSWCEVRPDVIVGVAPFGNANCMAQTMGVYLSLFRAIEGPGARIAFPGSEAGWRVRSTDSNQDIIARFCIHASLQPADRVHDRTFNIADAATPVSWEQRWPVLTAFFGLEGVGPHEGSEHPTAYLDRHWDQVRQICAANGLHEDTVYRSTHNTGARMGSLRLMNFDRPLDLTRARELGFTDEMDTAASWYLAFTRAREAKILL</sequence>
<feature type="domain" description="PRISE-like Rossmann-fold" evidence="1">
    <location>
        <begin position="5"/>
        <end position="381"/>
    </location>
</feature>
<name>A0A1L9S8P0_9EURO</name>
<gene>
    <name evidence="2" type="ORF">ASPZODRAFT_145871</name>
</gene>
<dbReference type="SUPFAM" id="SSF51735">
    <property type="entry name" value="NAD(P)-binding Rossmann-fold domains"/>
    <property type="match status" value="1"/>
</dbReference>
<dbReference type="PANTHER" id="PTHR32487:SF8">
    <property type="entry name" value="NAD-DEPENDENT EPIMERASE_DEHYDRATASE DOMAIN-CONTAINING PROTEIN"/>
    <property type="match status" value="1"/>
</dbReference>
<protein>
    <recommendedName>
        <fullName evidence="1">PRISE-like Rossmann-fold domain-containing protein</fullName>
    </recommendedName>
</protein>
<dbReference type="VEuPathDB" id="FungiDB:ASPZODRAFT_145871"/>
<evidence type="ECO:0000313" key="2">
    <source>
        <dbReference type="EMBL" id="OJJ43517.1"/>
    </source>
</evidence>
<dbReference type="Proteomes" id="UP000184188">
    <property type="component" value="Unassembled WGS sequence"/>
</dbReference>
<organism evidence="2 3">
    <name type="scientific">Penicilliopsis zonata CBS 506.65</name>
    <dbReference type="NCBI Taxonomy" id="1073090"/>
    <lineage>
        <taxon>Eukaryota</taxon>
        <taxon>Fungi</taxon>
        <taxon>Dikarya</taxon>
        <taxon>Ascomycota</taxon>
        <taxon>Pezizomycotina</taxon>
        <taxon>Eurotiomycetes</taxon>
        <taxon>Eurotiomycetidae</taxon>
        <taxon>Eurotiales</taxon>
        <taxon>Aspergillaceae</taxon>
        <taxon>Penicilliopsis</taxon>
    </lineage>
</organism>
<dbReference type="InterPro" id="IPR036291">
    <property type="entry name" value="NAD(P)-bd_dom_sf"/>
</dbReference>
<proteinExistence type="predicted"/>
<dbReference type="RefSeq" id="XP_022578027.1">
    <property type="nucleotide sequence ID" value="XM_022725118.1"/>
</dbReference>
<dbReference type="STRING" id="1073090.A0A1L9S8P0"/>
<dbReference type="OrthoDB" id="1731983at2759"/>
<accession>A0A1L9S8P0</accession>
<dbReference type="Gene3D" id="3.40.50.720">
    <property type="entry name" value="NAD(P)-binding Rossmann-like Domain"/>
    <property type="match status" value="1"/>
</dbReference>
<keyword evidence="3" id="KW-1185">Reference proteome</keyword>
<evidence type="ECO:0000259" key="1">
    <source>
        <dbReference type="Pfam" id="PF22917"/>
    </source>
</evidence>
<dbReference type="PANTHER" id="PTHR32487">
    <property type="entry name" value="3-OXO-DELTA(4,5)-STEROID 5-BETA-REDUCTASE"/>
    <property type="match status" value="1"/>
</dbReference>
<dbReference type="AlphaFoldDB" id="A0A1L9S8P0"/>
<dbReference type="CDD" id="cd08948">
    <property type="entry name" value="5beta-POR_like_SDR_a"/>
    <property type="match status" value="1"/>
</dbReference>